<feature type="region of interest" description="Disordered" evidence="1">
    <location>
        <begin position="50"/>
        <end position="157"/>
    </location>
</feature>
<feature type="compositionally biased region" description="Low complexity" evidence="1">
    <location>
        <begin position="87"/>
        <end position="98"/>
    </location>
</feature>
<evidence type="ECO:0000313" key="3">
    <source>
        <dbReference type="Proteomes" id="UP001500016"/>
    </source>
</evidence>
<reference evidence="2 3" key="1">
    <citation type="journal article" date="2019" name="Int. J. Syst. Evol. Microbiol.">
        <title>The Global Catalogue of Microorganisms (GCM) 10K type strain sequencing project: providing services to taxonomists for standard genome sequencing and annotation.</title>
        <authorList>
            <consortium name="The Broad Institute Genomics Platform"/>
            <consortium name="The Broad Institute Genome Sequencing Center for Infectious Disease"/>
            <person name="Wu L."/>
            <person name="Ma J."/>
        </authorList>
    </citation>
    <scope>NUCLEOTIDE SEQUENCE [LARGE SCALE GENOMIC DNA]</scope>
    <source>
        <strain evidence="2 3">JCM 15478</strain>
    </source>
</reference>
<keyword evidence="3" id="KW-1185">Reference proteome</keyword>
<proteinExistence type="predicted"/>
<feature type="region of interest" description="Disordered" evidence="1">
    <location>
        <begin position="1"/>
        <end position="32"/>
    </location>
</feature>
<dbReference type="EMBL" id="BAAAPE010000012">
    <property type="protein sequence ID" value="GAA2085291.1"/>
    <property type="molecule type" value="Genomic_DNA"/>
</dbReference>
<protein>
    <submittedName>
        <fullName evidence="2">Uncharacterized protein</fullName>
    </submittedName>
</protein>
<organism evidence="2 3">
    <name type="scientific">Streptomyces albiaxialis</name>
    <dbReference type="NCBI Taxonomy" id="329523"/>
    <lineage>
        <taxon>Bacteria</taxon>
        <taxon>Bacillati</taxon>
        <taxon>Actinomycetota</taxon>
        <taxon>Actinomycetes</taxon>
        <taxon>Kitasatosporales</taxon>
        <taxon>Streptomycetaceae</taxon>
        <taxon>Streptomyces</taxon>
    </lineage>
</organism>
<comment type="caution">
    <text evidence="2">The sequence shown here is derived from an EMBL/GenBank/DDBJ whole genome shotgun (WGS) entry which is preliminary data.</text>
</comment>
<sequence length="157" mass="15938">MRTPPWRLQARGGVHGWGRKGPSNKLRHPAGKFADSDGTYTLARAAARWSGSTALAGPQSGTESGSVRCRVRPRPGPESGPCPVPAASPARSRPATVPCASGHGTGNELDVSRASGKLGPVSGPLDHPVDSTESLNVSAPASKRTCAGGAAEGEAVR</sequence>
<gene>
    <name evidence="2" type="ORF">GCM10009801_46920</name>
</gene>
<feature type="compositionally biased region" description="Pro residues" evidence="1">
    <location>
        <begin position="74"/>
        <end position="86"/>
    </location>
</feature>
<evidence type="ECO:0000256" key="1">
    <source>
        <dbReference type="SAM" id="MobiDB-lite"/>
    </source>
</evidence>
<name>A0ABN2W7T7_9ACTN</name>
<dbReference type="Proteomes" id="UP001500016">
    <property type="component" value="Unassembled WGS sequence"/>
</dbReference>
<accession>A0ABN2W7T7</accession>
<evidence type="ECO:0000313" key="2">
    <source>
        <dbReference type="EMBL" id="GAA2085291.1"/>
    </source>
</evidence>